<keyword evidence="1" id="KW-0863">Zinc-finger</keyword>
<dbReference type="PANTHER" id="PTHR31973:SF195">
    <property type="entry name" value="MUDR FAMILY TRANSPOSASE"/>
    <property type="match status" value="1"/>
</dbReference>
<dbReference type="InterPro" id="IPR007527">
    <property type="entry name" value="Znf_SWIM"/>
</dbReference>
<dbReference type="EMBL" id="JANQDX010000002">
    <property type="protein sequence ID" value="KAL0927844.1"/>
    <property type="molecule type" value="Genomic_DNA"/>
</dbReference>
<dbReference type="Pfam" id="PF10551">
    <property type="entry name" value="MULE"/>
    <property type="match status" value="1"/>
</dbReference>
<protein>
    <recommendedName>
        <fullName evidence="3">SWIM-type domain-containing protein</fullName>
    </recommendedName>
</protein>
<dbReference type="GO" id="GO:0008270">
    <property type="term" value="F:zinc ion binding"/>
    <property type="evidence" value="ECO:0007669"/>
    <property type="project" value="UniProtKB-KW"/>
</dbReference>
<evidence type="ECO:0000259" key="3">
    <source>
        <dbReference type="PROSITE" id="PS50966"/>
    </source>
</evidence>
<keyword evidence="1" id="KW-0862">Zinc</keyword>
<comment type="caution">
    <text evidence="4">The sequence shown here is derived from an EMBL/GenBank/DDBJ whole genome shotgun (WGS) entry which is preliminary data.</text>
</comment>
<gene>
    <name evidence="4" type="ORF">M5K25_002059</name>
</gene>
<evidence type="ECO:0000256" key="2">
    <source>
        <dbReference type="SAM" id="MobiDB-lite"/>
    </source>
</evidence>
<organism evidence="4 5">
    <name type="scientific">Dendrobium thyrsiflorum</name>
    <name type="common">Pinecone-like raceme dendrobium</name>
    <name type="synonym">Orchid</name>
    <dbReference type="NCBI Taxonomy" id="117978"/>
    <lineage>
        <taxon>Eukaryota</taxon>
        <taxon>Viridiplantae</taxon>
        <taxon>Streptophyta</taxon>
        <taxon>Embryophyta</taxon>
        <taxon>Tracheophyta</taxon>
        <taxon>Spermatophyta</taxon>
        <taxon>Magnoliopsida</taxon>
        <taxon>Liliopsida</taxon>
        <taxon>Asparagales</taxon>
        <taxon>Orchidaceae</taxon>
        <taxon>Epidendroideae</taxon>
        <taxon>Malaxideae</taxon>
        <taxon>Dendrobiinae</taxon>
        <taxon>Dendrobium</taxon>
    </lineage>
</organism>
<keyword evidence="5" id="KW-1185">Reference proteome</keyword>
<feature type="region of interest" description="Disordered" evidence="2">
    <location>
        <begin position="549"/>
        <end position="586"/>
    </location>
</feature>
<dbReference type="InterPro" id="IPR018289">
    <property type="entry name" value="MULE_transposase_dom"/>
</dbReference>
<evidence type="ECO:0000313" key="4">
    <source>
        <dbReference type="EMBL" id="KAL0927844.1"/>
    </source>
</evidence>
<dbReference type="Proteomes" id="UP001552299">
    <property type="component" value="Unassembled WGS sequence"/>
</dbReference>
<feature type="compositionally biased region" description="Basic residues" evidence="2">
    <location>
        <begin position="566"/>
        <end position="577"/>
    </location>
</feature>
<dbReference type="PROSITE" id="PS50966">
    <property type="entry name" value="ZF_SWIM"/>
    <property type="match status" value="1"/>
</dbReference>
<proteinExistence type="predicted"/>
<dbReference type="PANTHER" id="PTHR31973">
    <property type="entry name" value="POLYPROTEIN, PUTATIVE-RELATED"/>
    <property type="match status" value="1"/>
</dbReference>
<reference evidence="4 5" key="1">
    <citation type="journal article" date="2024" name="Plant Biotechnol. J.">
        <title>Dendrobium thyrsiflorum genome and its molecular insights into genes involved in important horticultural traits.</title>
        <authorList>
            <person name="Chen B."/>
            <person name="Wang J.Y."/>
            <person name="Zheng P.J."/>
            <person name="Li K.L."/>
            <person name="Liang Y.M."/>
            <person name="Chen X.F."/>
            <person name="Zhang C."/>
            <person name="Zhao X."/>
            <person name="He X."/>
            <person name="Zhang G.Q."/>
            <person name="Liu Z.J."/>
            <person name="Xu Q."/>
        </authorList>
    </citation>
    <scope>NUCLEOTIDE SEQUENCE [LARGE SCALE GENOMIC DNA]</scope>
    <source>
        <strain evidence="4">GZMU011</strain>
    </source>
</reference>
<evidence type="ECO:0000313" key="5">
    <source>
        <dbReference type="Proteomes" id="UP001552299"/>
    </source>
</evidence>
<dbReference type="AlphaFoldDB" id="A0ABD0VS13"/>
<evidence type="ECO:0000256" key="1">
    <source>
        <dbReference type="PROSITE-ProRule" id="PRU00325"/>
    </source>
</evidence>
<keyword evidence="1" id="KW-0479">Metal-binding</keyword>
<feature type="domain" description="SWIM-type" evidence="3">
    <location>
        <begin position="481"/>
        <end position="516"/>
    </location>
</feature>
<sequence>MREPPHPSTQSIPSDNFGYETMSSGSSEQFSDDGTEDHSPVDNDRVAVGNENIQNIIQDYCSRSIGNEDPMVAQNIYVDTCMTTEEWDQEVEFDEVHEQVTVEEEFSIPTELIEGMCFSSKGDLKFALQGWSIRNNVQYIVIASTTKKYTVACAKHDCQPREIIGRMEAKFNIKVSYMKAWDARRKAVKTVFGSWEESYRTLNLFMEAVVSTMPQTVYRIQSNQSNRFQRLFWAFGPSITGWTYCRPVLSLDGTFLLGKYRGTLLSAIGMDANNGLYPLAFAIVESECTESWIWFLRQLNELVPVVTNRQHLCIISDRHAGIVRGCRENFPSAAHKHCLRHLRENFKKAIRRMGLGDVEFICKKMYTAGNTDDIHVYNRCMSDIKKIKVEIHQWLIARWALTHDGGFRYGVMTTNAAESFNGIFLRRLEYITNEEQQSHSYFAPRTQDSLRRVEEESRSMPEPTRLNMHEFQVLDMSSRSYRVDLLDGRTCICSCGKPLLYHMPCVHVVCCVAMLRRSHLDYVTPYYSMTNYKLSYSAEFHHIPNKEQWGEHDPSVGRNPLLPPNFRRRSGRPRTARYRNTMDGPRARSNRVCSACKQAGHNRATCSIRLGRRN</sequence>
<name>A0ABD0VS13_DENTH</name>
<accession>A0ABD0VS13</accession>
<feature type="region of interest" description="Disordered" evidence="2">
    <location>
        <begin position="1"/>
        <end position="44"/>
    </location>
</feature>